<organism evidence="1 2">
    <name type="scientific">Nephila pilipes</name>
    <name type="common">Giant wood spider</name>
    <name type="synonym">Nephila maculata</name>
    <dbReference type="NCBI Taxonomy" id="299642"/>
    <lineage>
        <taxon>Eukaryota</taxon>
        <taxon>Metazoa</taxon>
        <taxon>Ecdysozoa</taxon>
        <taxon>Arthropoda</taxon>
        <taxon>Chelicerata</taxon>
        <taxon>Arachnida</taxon>
        <taxon>Araneae</taxon>
        <taxon>Araneomorphae</taxon>
        <taxon>Entelegynae</taxon>
        <taxon>Araneoidea</taxon>
        <taxon>Nephilidae</taxon>
        <taxon>Nephila</taxon>
    </lineage>
</organism>
<accession>A0A8X6T8N0</accession>
<gene>
    <name evidence="1" type="ORF">NPIL_576571</name>
</gene>
<protein>
    <submittedName>
        <fullName evidence="1">Uncharacterized protein</fullName>
    </submittedName>
</protein>
<comment type="caution">
    <text evidence="1">The sequence shown here is derived from an EMBL/GenBank/DDBJ whole genome shotgun (WGS) entry which is preliminary data.</text>
</comment>
<dbReference type="Proteomes" id="UP000887013">
    <property type="component" value="Unassembled WGS sequence"/>
</dbReference>
<keyword evidence="2" id="KW-1185">Reference proteome</keyword>
<dbReference type="EMBL" id="BMAW01051778">
    <property type="protein sequence ID" value="GFS82242.1"/>
    <property type="molecule type" value="Genomic_DNA"/>
</dbReference>
<evidence type="ECO:0000313" key="2">
    <source>
        <dbReference type="Proteomes" id="UP000887013"/>
    </source>
</evidence>
<proteinExistence type="predicted"/>
<dbReference type="AlphaFoldDB" id="A0A8X6T8N0"/>
<reference evidence="1" key="1">
    <citation type="submission" date="2020-08" db="EMBL/GenBank/DDBJ databases">
        <title>Multicomponent nature underlies the extraordinary mechanical properties of spider dragline silk.</title>
        <authorList>
            <person name="Kono N."/>
            <person name="Nakamura H."/>
            <person name="Mori M."/>
            <person name="Yoshida Y."/>
            <person name="Ohtoshi R."/>
            <person name="Malay A.D."/>
            <person name="Moran D.A.P."/>
            <person name="Tomita M."/>
            <person name="Numata K."/>
            <person name="Arakawa K."/>
        </authorList>
    </citation>
    <scope>NUCLEOTIDE SEQUENCE</scope>
</reference>
<evidence type="ECO:0000313" key="1">
    <source>
        <dbReference type="EMBL" id="GFS82242.1"/>
    </source>
</evidence>
<name>A0A8X6T8N0_NEPPI</name>
<sequence length="86" mass="9536">MPQVSQDLAGLHARVIQDLLVCKAGTSHHQSPGGCSIILGKFTHPCHPEVLLLATGPWRIIHISVCLIRDISGIRDFSIRHLIRHF</sequence>